<keyword evidence="3" id="KW-1185">Reference proteome</keyword>
<name>A0ABC8L1M0_ERUVS</name>
<protein>
    <submittedName>
        <fullName evidence="2">Uncharacterized protein</fullName>
    </submittedName>
</protein>
<gene>
    <name evidence="2" type="ORF">ERUC_LOCUS31174</name>
</gene>
<evidence type="ECO:0000313" key="2">
    <source>
        <dbReference type="EMBL" id="CAH8369540.1"/>
    </source>
</evidence>
<comment type="caution">
    <text evidence="2">The sequence shown here is derived from an EMBL/GenBank/DDBJ whole genome shotgun (WGS) entry which is preliminary data.</text>
</comment>
<dbReference type="Proteomes" id="UP001642260">
    <property type="component" value="Unassembled WGS sequence"/>
</dbReference>
<reference evidence="2 3" key="1">
    <citation type="submission" date="2022-03" db="EMBL/GenBank/DDBJ databases">
        <authorList>
            <person name="Macdonald S."/>
            <person name="Ahmed S."/>
            <person name="Newling K."/>
        </authorList>
    </citation>
    <scope>NUCLEOTIDE SEQUENCE [LARGE SCALE GENOMIC DNA]</scope>
</reference>
<evidence type="ECO:0000256" key="1">
    <source>
        <dbReference type="SAM" id="MobiDB-lite"/>
    </source>
</evidence>
<organism evidence="2 3">
    <name type="scientific">Eruca vesicaria subsp. sativa</name>
    <name type="common">Garden rocket</name>
    <name type="synonym">Eruca sativa</name>
    <dbReference type="NCBI Taxonomy" id="29727"/>
    <lineage>
        <taxon>Eukaryota</taxon>
        <taxon>Viridiplantae</taxon>
        <taxon>Streptophyta</taxon>
        <taxon>Embryophyta</taxon>
        <taxon>Tracheophyta</taxon>
        <taxon>Spermatophyta</taxon>
        <taxon>Magnoliopsida</taxon>
        <taxon>eudicotyledons</taxon>
        <taxon>Gunneridae</taxon>
        <taxon>Pentapetalae</taxon>
        <taxon>rosids</taxon>
        <taxon>malvids</taxon>
        <taxon>Brassicales</taxon>
        <taxon>Brassicaceae</taxon>
        <taxon>Brassiceae</taxon>
        <taxon>Eruca</taxon>
    </lineage>
</organism>
<evidence type="ECO:0000313" key="3">
    <source>
        <dbReference type="Proteomes" id="UP001642260"/>
    </source>
</evidence>
<feature type="region of interest" description="Disordered" evidence="1">
    <location>
        <begin position="59"/>
        <end position="104"/>
    </location>
</feature>
<proteinExistence type="predicted"/>
<dbReference type="AlphaFoldDB" id="A0ABC8L1M0"/>
<sequence length="130" mass="14387">MTKKNNKKATTARELVVPVVEEVLSDRNNSVDFREVLSEGIKGQKRRCPSIIGGVSSRTRARKALSDGNEPIEEEAVQRDNTPVRETTVDSLSIDAESEGMSDVSSKIRPELVLLTGQIGLDIQQRQRLL</sequence>
<dbReference type="EMBL" id="CAKOAT010419598">
    <property type="protein sequence ID" value="CAH8369540.1"/>
    <property type="molecule type" value="Genomic_DNA"/>
</dbReference>
<accession>A0ABC8L1M0</accession>
<feature type="compositionally biased region" description="Polar residues" evidence="1">
    <location>
        <begin position="79"/>
        <end position="91"/>
    </location>
</feature>